<gene>
    <name evidence="1" type="ORF">GCM10011379_52300</name>
</gene>
<dbReference type="RefSeq" id="WP_188958177.1">
    <property type="nucleotide sequence ID" value="NZ_BMIB01000006.1"/>
</dbReference>
<dbReference type="Pfam" id="PF10127">
    <property type="entry name" value="RlaP"/>
    <property type="match status" value="1"/>
</dbReference>
<name>A0A917J3M7_9BACT</name>
<protein>
    <submittedName>
        <fullName evidence="1">Nucleotidyltransferase</fullName>
    </submittedName>
</protein>
<dbReference type="Proteomes" id="UP000627292">
    <property type="component" value="Unassembled WGS sequence"/>
</dbReference>
<dbReference type="PANTHER" id="PTHR34817:SF2">
    <property type="entry name" value="NUCLEOTIDYLTRANSFERASE"/>
    <property type="match status" value="1"/>
</dbReference>
<dbReference type="AlphaFoldDB" id="A0A917J3M7"/>
<accession>A0A917J3M7</accession>
<proteinExistence type="predicted"/>
<comment type="caution">
    <text evidence="1">The sequence shown here is derived from an EMBL/GenBank/DDBJ whole genome shotgun (WGS) entry which is preliminary data.</text>
</comment>
<keyword evidence="2" id="KW-1185">Reference proteome</keyword>
<sequence length="267" mass="30349">MEKRILETLDTIEKEYGIHILYSCESGCRGWQFPSPDSDYDVRFIYIRPLAGYLSVKETDDFITLPINDELDVYGWDLRKVLKLMHRSNVTGFEWMQSPIVYLKNAAFITALEKLAGSYFDAKTNACHYLGLVRKFTGDAIGDEPVTIKGLFYVLRSLLCAKWNIEKNAIAPLTIYDLMVLLPADLQEEVHALIALKATSPEKYMVKVSTGMADYINTEIAACNKAVSRLEKQVFTPEALDAFFVQTLKCYDYSRNEKQRTAVAGMC</sequence>
<dbReference type="EMBL" id="BMIB01000006">
    <property type="protein sequence ID" value="GGH80836.1"/>
    <property type="molecule type" value="Genomic_DNA"/>
</dbReference>
<reference evidence="1" key="1">
    <citation type="journal article" date="2014" name="Int. J. Syst. Evol. Microbiol.">
        <title>Complete genome sequence of Corynebacterium casei LMG S-19264T (=DSM 44701T), isolated from a smear-ripened cheese.</title>
        <authorList>
            <consortium name="US DOE Joint Genome Institute (JGI-PGF)"/>
            <person name="Walter F."/>
            <person name="Albersmeier A."/>
            <person name="Kalinowski J."/>
            <person name="Ruckert C."/>
        </authorList>
    </citation>
    <scope>NUCLEOTIDE SEQUENCE</scope>
    <source>
        <strain evidence="1">CGMCC 1.15290</strain>
    </source>
</reference>
<evidence type="ECO:0000313" key="2">
    <source>
        <dbReference type="Proteomes" id="UP000627292"/>
    </source>
</evidence>
<evidence type="ECO:0000313" key="1">
    <source>
        <dbReference type="EMBL" id="GGH80836.1"/>
    </source>
</evidence>
<dbReference type="PANTHER" id="PTHR34817">
    <property type="entry name" value="NUCLEOTIDYLTRANSFERASE"/>
    <property type="match status" value="1"/>
</dbReference>
<dbReference type="InterPro" id="IPR018775">
    <property type="entry name" value="RlaP"/>
</dbReference>
<reference evidence="1" key="2">
    <citation type="submission" date="2020-09" db="EMBL/GenBank/DDBJ databases">
        <authorList>
            <person name="Sun Q."/>
            <person name="Zhou Y."/>
        </authorList>
    </citation>
    <scope>NUCLEOTIDE SEQUENCE</scope>
    <source>
        <strain evidence="1">CGMCC 1.15290</strain>
    </source>
</reference>
<organism evidence="1 2">
    <name type="scientific">Filimonas zeae</name>
    <dbReference type="NCBI Taxonomy" id="1737353"/>
    <lineage>
        <taxon>Bacteria</taxon>
        <taxon>Pseudomonadati</taxon>
        <taxon>Bacteroidota</taxon>
        <taxon>Chitinophagia</taxon>
        <taxon>Chitinophagales</taxon>
        <taxon>Chitinophagaceae</taxon>
        <taxon>Filimonas</taxon>
    </lineage>
</organism>